<gene>
    <name evidence="4" type="primary">LOC116307880</name>
</gene>
<dbReference type="RefSeq" id="XP_031574059.1">
    <property type="nucleotide sequence ID" value="XM_031718199.1"/>
</dbReference>
<dbReference type="InParanoid" id="A0A6P8J378"/>
<dbReference type="KEGG" id="aten:116307880"/>
<name>A0A6P8J378_ACTTE</name>
<proteinExistence type="predicted"/>
<keyword evidence="3" id="KW-1185">Reference proteome</keyword>
<feature type="signal peptide" evidence="1">
    <location>
        <begin position="1"/>
        <end position="23"/>
    </location>
</feature>
<protein>
    <submittedName>
        <fullName evidence="4">Uncharacterized protein LOC116307880</fullName>
    </submittedName>
</protein>
<dbReference type="GeneID" id="116307880"/>
<feature type="chain" id="PRO_5027761741" evidence="1">
    <location>
        <begin position="24"/>
        <end position="218"/>
    </location>
</feature>
<sequence>MDIRVFFSLSVLVLAGCVLMAEARPSLQSSLPGQSNGCSCDERTLNCGCCTYIKLDVPQLKINGTACANLTWLLTDFGLSLTFAWDNKTIFNKTIPVNDPPPLCFPFPQIKSLEVCVRLRAVSYGVKQFGACLEIAFEIVHVKQVVPLGCIYNDQIDTLVPRDTFTTRDILKWVVDNNLQDVLSGLIGSMGDILDGLQTEKVKANQETSFWKPVRFGN</sequence>
<reference evidence="4" key="1">
    <citation type="submission" date="2025-08" db="UniProtKB">
        <authorList>
            <consortium name="RefSeq"/>
        </authorList>
    </citation>
    <scope>IDENTIFICATION</scope>
    <source>
        <tissue evidence="4">Tentacle</tissue>
    </source>
</reference>
<dbReference type="OrthoDB" id="5952164at2759"/>
<dbReference type="PANTHER" id="PTHR36299:SF2">
    <property type="entry name" value="DUF4773 DOMAIN-CONTAINING PROTEIN"/>
    <property type="match status" value="1"/>
</dbReference>
<evidence type="ECO:0000259" key="2">
    <source>
        <dbReference type="Pfam" id="PF15998"/>
    </source>
</evidence>
<feature type="domain" description="DUF4773" evidence="2">
    <location>
        <begin position="38"/>
        <end position="151"/>
    </location>
</feature>
<accession>A0A6P8J378</accession>
<evidence type="ECO:0000313" key="3">
    <source>
        <dbReference type="Proteomes" id="UP000515163"/>
    </source>
</evidence>
<keyword evidence="1" id="KW-0732">Signal</keyword>
<evidence type="ECO:0000313" key="4">
    <source>
        <dbReference type="RefSeq" id="XP_031574059.1"/>
    </source>
</evidence>
<dbReference type="Pfam" id="PF15998">
    <property type="entry name" value="DUF4773"/>
    <property type="match status" value="1"/>
</dbReference>
<organism evidence="3 4">
    <name type="scientific">Actinia tenebrosa</name>
    <name type="common">Australian red waratah sea anemone</name>
    <dbReference type="NCBI Taxonomy" id="6105"/>
    <lineage>
        <taxon>Eukaryota</taxon>
        <taxon>Metazoa</taxon>
        <taxon>Cnidaria</taxon>
        <taxon>Anthozoa</taxon>
        <taxon>Hexacorallia</taxon>
        <taxon>Actiniaria</taxon>
        <taxon>Actiniidae</taxon>
        <taxon>Actinia</taxon>
    </lineage>
</organism>
<evidence type="ECO:0000256" key="1">
    <source>
        <dbReference type="SAM" id="SignalP"/>
    </source>
</evidence>
<dbReference type="InterPro" id="IPR031941">
    <property type="entry name" value="DUF4773"/>
</dbReference>
<dbReference type="PANTHER" id="PTHR36299">
    <property type="entry name" value="AGAP008005-PA"/>
    <property type="match status" value="1"/>
</dbReference>
<dbReference type="Proteomes" id="UP000515163">
    <property type="component" value="Unplaced"/>
</dbReference>
<dbReference type="AlphaFoldDB" id="A0A6P8J378"/>
<dbReference type="PROSITE" id="PS51257">
    <property type="entry name" value="PROKAR_LIPOPROTEIN"/>
    <property type="match status" value="1"/>
</dbReference>